<name>A0ABU3U0S9_9FIRM</name>
<sequence>MKCARFSTLPARFVEKERRLHRILHHFPAFYVEGAAHAPVLPKLCGGMVFPRAAVRYNKDVPERQKTVPEAGPPHLIG</sequence>
<comment type="caution">
    <text evidence="1">The sequence shown here is derived from an EMBL/GenBank/DDBJ whole genome shotgun (WGS) entry which is preliminary data.</text>
</comment>
<dbReference type="RefSeq" id="WP_414000803.1">
    <property type="nucleotide sequence ID" value="NZ_JBLFDH010000005.1"/>
</dbReference>
<keyword evidence="2" id="KW-1185">Reference proteome</keyword>
<protein>
    <submittedName>
        <fullName evidence="1">Uncharacterized protein</fullName>
    </submittedName>
</protein>
<evidence type="ECO:0000313" key="2">
    <source>
        <dbReference type="Proteomes" id="UP001263246"/>
    </source>
</evidence>
<gene>
    <name evidence="1" type="ORF">RX402_10520</name>
</gene>
<dbReference type="Proteomes" id="UP001263246">
    <property type="component" value="Unassembled WGS sequence"/>
</dbReference>
<proteinExistence type="predicted"/>
<reference evidence="1 2" key="1">
    <citation type="submission" date="2023-10" db="EMBL/GenBank/DDBJ databases">
        <title>Host Genetic Regulation of Human Gut Microbial Structural Variation.</title>
        <authorList>
            <person name="Harmsen H.J.M."/>
        </authorList>
    </citation>
    <scope>NUCLEOTIDE SEQUENCE [LARGE SCALE GENOMIC DNA]</scope>
    <source>
        <strain evidence="1 2">HTF-F</strain>
    </source>
</reference>
<accession>A0ABU3U0S9</accession>
<dbReference type="EMBL" id="JAWHPR010000005">
    <property type="protein sequence ID" value="MDU8689173.1"/>
    <property type="molecule type" value="Genomic_DNA"/>
</dbReference>
<evidence type="ECO:0000313" key="1">
    <source>
        <dbReference type="EMBL" id="MDU8689173.1"/>
    </source>
</evidence>
<organism evidence="1 2">
    <name type="scientific">Faecalibacterium wellingii</name>
    <dbReference type="NCBI Taxonomy" id="2929491"/>
    <lineage>
        <taxon>Bacteria</taxon>
        <taxon>Bacillati</taxon>
        <taxon>Bacillota</taxon>
        <taxon>Clostridia</taxon>
        <taxon>Eubacteriales</taxon>
        <taxon>Oscillospiraceae</taxon>
        <taxon>Faecalibacterium</taxon>
    </lineage>
</organism>